<dbReference type="Pfam" id="PF02014">
    <property type="entry name" value="Reeler"/>
    <property type="match status" value="1"/>
</dbReference>
<evidence type="ECO:0000259" key="12">
    <source>
        <dbReference type="PROSITE" id="PS50836"/>
    </source>
</evidence>
<dbReference type="Pfam" id="PF03188">
    <property type="entry name" value="Cytochrom_B561"/>
    <property type="match status" value="1"/>
</dbReference>
<dbReference type="Pfam" id="PF03351">
    <property type="entry name" value="DOMON"/>
    <property type="match status" value="1"/>
</dbReference>
<comment type="subcellular location">
    <subcellularLocation>
        <location evidence="2">Membrane</location>
        <topology evidence="2">Multi-pass membrane protein</topology>
    </subcellularLocation>
</comment>
<protein>
    <submittedName>
        <fullName evidence="15">Putative ferric-chelate reductase 1</fullName>
    </submittedName>
</protein>
<keyword evidence="4" id="KW-0813">Transport</keyword>
<dbReference type="AlphaFoldDB" id="A0A6G1QLR5"/>
<dbReference type="PANTHER" id="PTHR45828">
    <property type="entry name" value="CYTOCHROME B561/FERRIC REDUCTASE TRANSMEMBRANE"/>
    <property type="match status" value="1"/>
</dbReference>
<dbReference type="Proteomes" id="UP000503349">
    <property type="component" value="Chromosome 19"/>
</dbReference>
<dbReference type="PROSITE" id="PS51019">
    <property type="entry name" value="REELIN"/>
    <property type="match status" value="1"/>
</dbReference>
<evidence type="ECO:0000256" key="5">
    <source>
        <dbReference type="ARBA" id="ARBA00022692"/>
    </source>
</evidence>
<evidence type="ECO:0000313" key="16">
    <source>
        <dbReference type="Proteomes" id="UP000503349"/>
    </source>
</evidence>
<evidence type="ECO:0000256" key="7">
    <source>
        <dbReference type="ARBA" id="ARBA00022989"/>
    </source>
</evidence>
<comment type="cofactor">
    <cofactor evidence="1">
        <name>heme b</name>
        <dbReference type="ChEBI" id="CHEBI:60344"/>
    </cofactor>
</comment>
<keyword evidence="9 11" id="KW-0472">Membrane</keyword>
<comment type="similarity">
    <text evidence="3">Belongs to the FRRS1 family.</text>
</comment>
<evidence type="ECO:0000256" key="4">
    <source>
        <dbReference type="ARBA" id="ARBA00022448"/>
    </source>
</evidence>
<evidence type="ECO:0000256" key="2">
    <source>
        <dbReference type="ARBA" id="ARBA00004141"/>
    </source>
</evidence>
<dbReference type="InterPro" id="IPR005018">
    <property type="entry name" value="DOMON_domain"/>
</dbReference>
<feature type="transmembrane region" description="Helical" evidence="11">
    <location>
        <begin position="477"/>
        <end position="499"/>
    </location>
</feature>
<evidence type="ECO:0000313" key="15">
    <source>
        <dbReference type="EMBL" id="KAF3703414.1"/>
    </source>
</evidence>
<dbReference type="PROSITE" id="PS50836">
    <property type="entry name" value="DOMON"/>
    <property type="match status" value="1"/>
</dbReference>
<proteinExistence type="inferred from homology"/>
<dbReference type="InterPro" id="IPR006593">
    <property type="entry name" value="Cyt_b561/ferric_Rdtase_TM"/>
</dbReference>
<feature type="domain" description="Cytochrome b561" evidence="13">
    <location>
        <begin position="334"/>
        <end position="536"/>
    </location>
</feature>
<keyword evidence="16" id="KW-1185">Reference proteome</keyword>
<accession>A0A6G1QLR5</accession>
<feature type="transmembrane region" description="Helical" evidence="11">
    <location>
        <begin position="446"/>
        <end position="465"/>
    </location>
</feature>
<keyword evidence="6" id="KW-0249">Electron transport</keyword>
<reference evidence="16" key="2">
    <citation type="submission" date="2019-02" db="EMBL/GenBank/DDBJ databases">
        <title>Opniocepnalus argus Var Kimnra genome.</title>
        <authorList>
            <person name="Zhou C."/>
            <person name="Xiao S."/>
        </authorList>
    </citation>
    <scope>NUCLEOTIDE SEQUENCE [LARGE SCALE GENOMIC DNA]</scope>
</reference>
<dbReference type="Gene3D" id="2.60.40.4060">
    <property type="entry name" value="Reeler domain"/>
    <property type="match status" value="1"/>
</dbReference>
<evidence type="ECO:0000256" key="10">
    <source>
        <dbReference type="ARBA" id="ARBA00023180"/>
    </source>
</evidence>
<reference evidence="15 16" key="1">
    <citation type="submission" date="2019-02" db="EMBL/GenBank/DDBJ databases">
        <title>Opniocepnalus argus genome.</title>
        <authorList>
            <person name="Zhou C."/>
            <person name="Xiao S."/>
        </authorList>
    </citation>
    <scope>NUCLEOTIDE SEQUENCE [LARGE SCALE GENOMIC DNA]</scope>
    <source>
        <strain evidence="15">OARG1902GOOAL</strain>
        <tissue evidence="15">Muscle</tissue>
    </source>
</reference>
<evidence type="ECO:0000256" key="3">
    <source>
        <dbReference type="ARBA" id="ARBA00009195"/>
    </source>
</evidence>
<dbReference type="InterPro" id="IPR002861">
    <property type="entry name" value="Reeler_dom"/>
</dbReference>
<feature type="domain" description="DOMON" evidence="12">
    <location>
        <begin position="218"/>
        <end position="330"/>
    </location>
</feature>
<evidence type="ECO:0000259" key="14">
    <source>
        <dbReference type="PROSITE" id="PS51019"/>
    </source>
</evidence>
<feature type="transmembrane region" description="Helical" evidence="11">
    <location>
        <begin position="412"/>
        <end position="434"/>
    </location>
</feature>
<keyword evidence="5 11" id="KW-0812">Transmembrane</keyword>
<dbReference type="SMART" id="SM00664">
    <property type="entry name" value="DoH"/>
    <property type="match status" value="1"/>
</dbReference>
<dbReference type="CDD" id="cd08544">
    <property type="entry name" value="Reeler"/>
    <property type="match status" value="1"/>
</dbReference>
<gene>
    <name evidence="15" type="ORF">EXN66_Car019102</name>
</gene>
<sequence length="590" mass="65283">MWPSYFLLAAVTGNMHLVKGYSNGKVTAACGDMVPQHGYEPSPDPPPYSITVDKSTFSPGDNITVFLKVASSHSTFFKGFLIETWDAGSPEVPAGGFFILTDPHQSQLLKCGQAEGSGVSHKSSAKKTHIQAVWQSPKNPPQRVQFLVTVVHEYKVYWVRIAGPVVSLREGTALPVTAVPAQTTSPTALSAPFSSEGCSHGKSCLRDPVGCQPESDPHCFFLSFTTDEAGWSVMFELSGPAEGYISLALSLDKWMGNDDAYLCINDGSSIIIRPAYVPGRTHPELATEKDIWGQAWRLADGVIQCRFHRNIIQPNRFNLNQSYFLFLAHGRSDQGFIHRHDRQPLISTNQIVITGHPQDLSGSRSPLLIKFHGMLMLTAWMWMVSTAIFIARHYKHLWPNTNLLGQRLWFQLHRTMMVLAVVLTGAAFALPFIYRRGWSKHAGSHPYIGCAVMALCVIQPIMAMLRPAPEAPRRIIFNWLHFGAGTAGQILAVVCMFLGASQQALLLASLWSPAMLTGWLCWIALADMLLLIQSSRLRSRGNKSDDKDILFAQSERQYGENSQLKKMVLVVFLIGNTGFLAAFINAIRSL</sequence>
<feature type="domain" description="Reelin" evidence="14">
    <location>
        <begin position="11"/>
        <end position="186"/>
    </location>
</feature>
<dbReference type="FunFam" id="2.60.40.4060:FF:000003">
    <property type="entry name" value="Ferric chelate reductase 1"/>
    <property type="match status" value="1"/>
</dbReference>
<dbReference type="PANTHER" id="PTHR45828:SF3">
    <property type="entry name" value="FERRIC-CHELATE REDUCTASE 1"/>
    <property type="match status" value="1"/>
</dbReference>
<feature type="transmembrane region" description="Helical" evidence="11">
    <location>
        <begin position="511"/>
        <end position="532"/>
    </location>
</feature>
<evidence type="ECO:0000256" key="6">
    <source>
        <dbReference type="ARBA" id="ARBA00022982"/>
    </source>
</evidence>
<evidence type="ECO:0000256" key="9">
    <source>
        <dbReference type="ARBA" id="ARBA00023136"/>
    </source>
</evidence>
<dbReference type="CDD" id="cd08760">
    <property type="entry name" value="Cyt_b561_FRRS1_like"/>
    <property type="match status" value="1"/>
</dbReference>
<dbReference type="SMART" id="SM00665">
    <property type="entry name" value="B561"/>
    <property type="match status" value="1"/>
</dbReference>
<feature type="transmembrane region" description="Helical" evidence="11">
    <location>
        <begin position="371"/>
        <end position="391"/>
    </location>
</feature>
<dbReference type="GO" id="GO:0016020">
    <property type="term" value="C:membrane"/>
    <property type="evidence" value="ECO:0007669"/>
    <property type="project" value="UniProtKB-SubCell"/>
</dbReference>
<dbReference type="InterPro" id="IPR051237">
    <property type="entry name" value="Ferric-chelate_Red/DefProt"/>
</dbReference>
<organism evidence="15 16">
    <name type="scientific">Channa argus</name>
    <name type="common">Northern snakehead</name>
    <name type="synonym">Ophicephalus argus</name>
    <dbReference type="NCBI Taxonomy" id="215402"/>
    <lineage>
        <taxon>Eukaryota</taxon>
        <taxon>Metazoa</taxon>
        <taxon>Chordata</taxon>
        <taxon>Craniata</taxon>
        <taxon>Vertebrata</taxon>
        <taxon>Euteleostomi</taxon>
        <taxon>Actinopterygii</taxon>
        <taxon>Neopterygii</taxon>
        <taxon>Teleostei</taxon>
        <taxon>Neoteleostei</taxon>
        <taxon>Acanthomorphata</taxon>
        <taxon>Anabantaria</taxon>
        <taxon>Anabantiformes</taxon>
        <taxon>Channoidei</taxon>
        <taxon>Channidae</taxon>
        <taxon>Channa</taxon>
    </lineage>
</organism>
<evidence type="ECO:0000256" key="11">
    <source>
        <dbReference type="SAM" id="Phobius"/>
    </source>
</evidence>
<dbReference type="CDD" id="cd09628">
    <property type="entry name" value="DOMON_SDR_2_like"/>
    <property type="match status" value="1"/>
</dbReference>
<keyword evidence="10" id="KW-0325">Glycoprotein</keyword>
<dbReference type="OrthoDB" id="6372137at2759"/>
<evidence type="ECO:0000256" key="1">
    <source>
        <dbReference type="ARBA" id="ARBA00001970"/>
    </source>
</evidence>
<evidence type="ECO:0000259" key="13">
    <source>
        <dbReference type="PROSITE" id="PS50939"/>
    </source>
</evidence>
<feature type="transmembrane region" description="Helical" evidence="11">
    <location>
        <begin position="567"/>
        <end position="587"/>
    </location>
</feature>
<dbReference type="EMBL" id="CM015730">
    <property type="protein sequence ID" value="KAF3703414.1"/>
    <property type="molecule type" value="Genomic_DNA"/>
</dbReference>
<dbReference type="Gene3D" id="1.20.120.1770">
    <property type="match status" value="1"/>
</dbReference>
<dbReference type="PROSITE" id="PS50939">
    <property type="entry name" value="CYTOCHROME_B561"/>
    <property type="match status" value="1"/>
</dbReference>
<dbReference type="InterPro" id="IPR042307">
    <property type="entry name" value="Reeler_sf"/>
</dbReference>
<name>A0A6G1QLR5_CHAAH</name>
<keyword evidence="7 11" id="KW-1133">Transmembrane helix</keyword>
<keyword evidence="8" id="KW-0408">Iron</keyword>
<evidence type="ECO:0000256" key="8">
    <source>
        <dbReference type="ARBA" id="ARBA00023004"/>
    </source>
</evidence>